<dbReference type="PIRSF" id="PIRSF001438">
    <property type="entry name" value="4pyrrol_synth_OHMeBilane_synth"/>
    <property type="match status" value="1"/>
</dbReference>
<evidence type="ECO:0000256" key="3">
    <source>
        <dbReference type="ARBA" id="ARBA00005638"/>
    </source>
</evidence>
<dbReference type="PANTHER" id="PTHR11557">
    <property type="entry name" value="PORPHOBILINOGEN DEAMINASE"/>
    <property type="match status" value="1"/>
</dbReference>
<evidence type="ECO:0000259" key="10">
    <source>
        <dbReference type="Pfam" id="PF03900"/>
    </source>
</evidence>
<evidence type="ECO:0000256" key="2">
    <source>
        <dbReference type="ARBA" id="ARBA00004735"/>
    </source>
</evidence>
<dbReference type="EC" id="2.5.1.61" evidence="8"/>
<keyword evidence="12" id="KW-1185">Reference proteome</keyword>
<dbReference type="Pfam" id="PF03900">
    <property type="entry name" value="Porphobil_deamC"/>
    <property type="match status" value="1"/>
</dbReference>
<sequence length="312" mass="33590">MTNKILRIGTRGSLLALKQSTMVKGILEGLWPGLQVELQVIKTMGDKILDVPLAKVGGKGLFVKEIEDALLAGQVDLAVHSIKDVPAVLPEGLEIGAIPKREDPRDVLVTRNGLGLDAVPLNARVGTSSLRRSAQLKSLRPDLDIQNLRGNLDTRLRKLHEGQYEAILLAAAGLHRMGWKDRISAYLQEEIFVPAIGQGAIGIELRSSDAEVLKVLAPMHDPDTAVAVQAERSLLNELEGGCQVPIGGHAVVNGSEVTLTGLVASLDGREMFRVTRTAPRSGAEALGRNVAQELLGQGARRILEDVYRNSEK</sequence>
<dbReference type="Gene3D" id="3.30.160.40">
    <property type="entry name" value="Porphobilinogen deaminase, C-terminal domain"/>
    <property type="match status" value="1"/>
</dbReference>
<dbReference type="FunFam" id="3.40.190.10:FF:000005">
    <property type="entry name" value="Porphobilinogen deaminase"/>
    <property type="match status" value="1"/>
</dbReference>
<evidence type="ECO:0000256" key="8">
    <source>
        <dbReference type="HAMAP-Rule" id="MF_00260"/>
    </source>
</evidence>
<evidence type="ECO:0000313" key="12">
    <source>
        <dbReference type="Proteomes" id="UP001144372"/>
    </source>
</evidence>
<comment type="catalytic activity">
    <reaction evidence="7 8">
        <text>4 porphobilinogen + H2O = hydroxymethylbilane + 4 NH4(+)</text>
        <dbReference type="Rhea" id="RHEA:13185"/>
        <dbReference type="ChEBI" id="CHEBI:15377"/>
        <dbReference type="ChEBI" id="CHEBI:28938"/>
        <dbReference type="ChEBI" id="CHEBI:57845"/>
        <dbReference type="ChEBI" id="CHEBI:58126"/>
        <dbReference type="EC" id="2.5.1.61"/>
    </reaction>
</comment>
<dbReference type="InterPro" id="IPR022418">
    <property type="entry name" value="Porphobilinogen_deaminase_C"/>
</dbReference>
<proteinExistence type="inferred from homology"/>
<dbReference type="PRINTS" id="PR00151">
    <property type="entry name" value="PORPHBDMNASE"/>
</dbReference>
<evidence type="ECO:0000256" key="5">
    <source>
        <dbReference type="ARBA" id="ARBA00022679"/>
    </source>
</evidence>
<dbReference type="GO" id="GO:0006782">
    <property type="term" value="P:protoporphyrinogen IX biosynthetic process"/>
    <property type="evidence" value="ECO:0007669"/>
    <property type="project" value="UniProtKB-UniRule"/>
</dbReference>
<keyword evidence="6 8" id="KW-0627">Porphyrin biosynthesis</keyword>
<keyword evidence="5 8" id="KW-0808">Transferase</keyword>
<gene>
    <name evidence="8 11" type="primary">hemC</name>
    <name evidence="11" type="ORF">DAMNIGENAA_37070</name>
</gene>
<protein>
    <recommendedName>
        <fullName evidence="8">Porphobilinogen deaminase</fullName>
        <shortName evidence="8">PBG</shortName>
        <ecNumber evidence="8">2.5.1.61</ecNumber>
    </recommendedName>
    <alternativeName>
        <fullName evidence="8">Hydroxymethylbilane synthase</fullName>
        <shortName evidence="8">HMBS</shortName>
    </alternativeName>
    <alternativeName>
        <fullName evidence="8">Pre-uroporphyrinogen synthase</fullName>
    </alternativeName>
</protein>
<dbReference type="GO" id="GO:0005737">
    <property type="term" value="C:cytoplasm"/>
    <property type="evidence" value="ECO:0007669"/>
    <property type="project" value="UniProtKB-UniRule"/>
</dbReference>
<evidence type="ECO:0000259" key="9">
    <source>
        <dbReference type="Pfam" id="PF01379"/>
    </source>
</evidence>
<dbReference type="RefSeq" id="WP_281796559.1">
    <property type="nucleotide sequence ID" value="NZ_BSDR01000001.1"/>
</dbReference>
<comment type="miscellaneous">
    <text evidence="8">The porphobilinogen subunits are added to the dipyrromethane group.</text>
</comment>
<evidence type="ECO:0000313" key="11">
    <source>
        <dbReference type="EMBL" id="GLI36274.1"/>
    </source>
</evidence>
<dbReference type="PANTHER" id="PTHR11557:SF0">
    <property type="entry name" value="PORPHOBILINOGEN DEAMINASE"/>
    <property type="match status" value="1"/>
</dbReference>
<dbReference type="FunFam" id="3.40.190.10:FF:000004">
    <property type="entry name" value="Porphobilinogen deaminase"/>
    <property type="match status" value="1"/>
</dbReference>
<dbReference type="NCBIfam" id="TIGR00212">
    <property type="entry name" value="hemC"/>
    <property type="match status" value="1"/>
</dbReference>
<dbReference type="SUPFAM" id="SSF53850">
    <property type="entry name" value="Periplasmic binding protein-like II"/>
    <property type="match status" value="1"/>
</dbReference>
<dbReference type="HAMAP" id="MF_00260">
    <property type="entry name" value="Porphobil_deam"/>
    <property type="match status" value="1"/>
</dbReference>
<evidence type="ECO:0000256" key="6">
    <source>
        <dbReference type="ARBA" id="ARBA00023244"/>
    </source>
</evidence>
<dbReference type="FunFam" id="3.30.160.40:FF:000002">
    <property type="entry name" value="Porphobilinogen deaminase"/>
    <property type="match status" value="1"/>
</dbReference>
<accession>A0A9W6FWK5</accession>
<feature type="domain" description="Porphobilinogen deaminase C-terminal" evidence="10">
    <location>
        <begin position="227"/>
        <end position="295"/>
    </location>
</feature>
<dbReference type="SUPFAM" id="SSF54782">
    <property type="entry name" value="Porphobilinogen deaminase (hydroxymethylbilane synthase), C-terminal domain"/>
    <property type="match status" value="1"/>
</dbReference>
<organism evidence="11 12">
    <name type="scientific">Desulforhabdus amnigena</name>
    <dbReference type="NCBI Taxonomy" id="40218"/>
    <lineage>
        <taxon>Bacteria</taxon>
        <taxon>Pseudomonadati</taxon>
        <taxon>Thermodesulfobacteriota</taxon>
        <taxon>Syntrophobacteria</taxon>
        <taxon>Syntrophobacterales</taxon>
        <taxon>Syntrophobacteraceae</taxon>
        <taxon>Desulforhabdus</taxon>
    </lineage>
</organism>
<dbReference type="InterPro" id="IPR036803">
    <property type="entry name" value="Porphobilinogen_deaminase_C_sf"/>
</dbReference>
<dbReference type="Pfam" id="PF01379">
    <property type="entry name" value="Porphobil_deam"/>
    <property type="match status" value="1"/>
</dbReference>
<dbReference type="InterPro" id="IPR022419">
    <property type="entry name" value="Porphobilin_deaminase_cofac_BS"/>
</dbReference>
<dbReference type="EMBL" id="BSDR01000001">
    <property type="protein sequence ID" value="GLI36274.1"/>
    <property type="molecule type" value="Genomic_DNA"/>
</dbReference>
<name>A0A9W6FWK5_9BACT</name>
<dbReference type="Proteomes" id="UP001144372">
    <property type="component" value="Unassembled WGS sequence"/>
</dbReference>
<evidence type="ECO:0000256" key="7">
    <source>
        <dbReference type="ARBA" id="ARBA00048169"/>
    </source>
</evidence>
<dbReference type="AlphaFoldDB" id="A0A9W6FWK5"/>
<dbReference type="Gene3D" id="3.40.190.10">
    <property type="entry name" value="Periplasmic binding protein-like II"/>
    <property type="match status" value="2"/>
</dbReference>
<dbReference type="CDD" id="cd13646">
    <property type="entry name" value="PBP2_EcHMBS_like"/>
    <property type="match status" value="1"/>
</dbReference>
<comment type="subunit">
    <text evidence="4 8">Monomer.</text>
</comment>
<comment type="cofactor">
    <cofactor evidence="8">
        <name>dipyrromethane</name>
        <dbReference type="ChEBI" id="CHEBI:60342"/>
    </cofactor>
    <text evidence="8">Binds 1 dipyrromethane group covalently.</text>
</comment>
<comment type="similarity">
    <text evidence="3 8">Belongs to the HMBS family.</text>
</comment>
<reference evidence="11" key="1">
    <citation type="submission" date="2022-12" db="EMBL/GenBank/DDBJ databases">
        <title>Reference genome sequencing for broad-spectrum identification of bacterial and archaeal isolates by mass spectrometry.</title>
        <authorList>
            <person name="Sekiguchi Y."/>
            <person name="Tourlousse D.M."/>
        </authorList>
    </citation>
    <scope>NUCLEOTIDE SEQUENCE</scope>
    <source>
        <strain evidence="11">ASRB1</strain>
    </source>
</reference>
<dbReference type="InterPro" id="IPR000860">
    <property type="entry name" value="HemC"/>
</dbReference>
<feature type="modified residue" description="S-(dipyrrolylmethanemethyl)cysteine" evidence="8">
    <location>
        <position position="242"/>
    </location>
</feature>
<evidence type="ECO:0000256" key="1">
    <source>
        <dbReference type="ARBA" id="ARBA00002869"/>
    </source>
</evidence>
<comment type="pathway">
    <text evidence="2">Porphyrin-containing compound metabolism; protoporphyrin-IX biosynthesis; coproporphyrinogen-III from 5-aminolevulinate: step 2/4.</text>
</comment>
<dbReference type="PROSITE" id="PS00533">
    <property type="entry name" value="PORPHOBILINOGEN_DEAM"/>
    <property type="match status" value="1"/>
</dbReference>
<comment type="caution">
    <text evidence="11">The sequence shown here is derived from an EMBL/GenBank/DDBJ whole genome shotgun (WGS) entry which is preliminary data.</text>
</comment>
<dbReference type="InterPro" id="IPR022417">
    <property type="entry name" value="Porphobilin_deaminase_N"/>
</dbReference>
<comment type="function">
    <text evidence="1 8">Tetrapolymerization of the monopyrrole PBG into the hydroxymethylbilane pre-uroporphyrinogen in several discrete steps.</text>
</comment>
<dbReference type="GO" id="GO:0004418">
    <property type="term" value="F:hydroxymethylbilane synthase activity"/>
    <property type="evidence" value="ECO:0007669"/>
    <property type="project" value="UniProtKB-UniRule"/>
</dbReference>
<feature type="domain" description="Porphobilinogen deaminase N-terminal" evidence="9">
    <location>
        <begin position="6"/>
        <end position="213"/>
    </location>
</feature>
<evidence type="ECO:0000256" key="4">
    <source>
        <dbReference type="ARBA" id="ARBA00011245"/>
    </source>
</evidence>